<gene>
    <name evidence="4" type="ORF">G7K_6708-t1</name>
</gene>
<keyword evidence="2" id="KW-0378">Hydrolase</keyword>
<protein>
    <recommendedName>
        <fullName evidence="3">Peptidase M20 dimerisation domain-containing protein</fullName>
    </recommendedName>
</protein>
<evidence type="ECO:0000256" key="1">
    <source>
        <dbReference type="ARBA" id="ARBA00006247"/>
    </source>
</evidence>
<dbReference type="Pfam" id="PF07687">
    <property type="entry name" value="M20_dimer"/>
    <property type="match status" value="1"/>
</dbReference>
<dbReference type="SUPFAM" id="SSF55031">
    <property type="entry name" value="Bacterial exopeptidase dimerisation domain"/>
    <property type="match status" value="1"/>
</dbReference>
<dbReference type="CDD" id="cd03884">
    <property type="entry name" value="M20_bAS"/>
    <property type="match status" value="1"/>
</dbReference>
<dbReference type="STRING" id="698492.A0A0E9NSJ1"/>
<comment type="similarity">
    <text evidence="1">Belongs to the peptidase M20A family.</text>
</comment>
<evidence type="ECO:0000313" key="4">
    <source>
        <dbReference type="EMBL" id="GAO52636.1"/>
    </source>
</evidence>
<dbReference type="Gene3D" id="3.30.70.360">
    <property type="match status" value="1"/>
</dbReference>
<reference evidence="4 5" key="2">
    <citation type="journal article" date="2014" name="J. Gen. Appl. Microbiol.">
        <title>The early diverging ascomycetous budding yeast Saitoella complicata has three histone deacetylases belonging to the Clr6, Hos2, and Rpd3 lineages.</title>
        <authorList>
            <person name="Nishida H."/>
            <person name="Matsumoto T."/>
            <person name="Kondo S."/>
            <person name="Hamamoto M."/>
            <person name="Yoshikawa H."/>
        </authorList>
    </citation>
    <scope>NUCLEOTIDE SEQUENCE [LARGE SCALE GENOMIC DNA]</scope>
    <source>
        <strain evidence="4 5">NRRL Y-17804</strain>
    </source>
</reference>
<dbReference type="InterPro" id="IPR036264">
    <property type="entry name" value="Bact_exopeptidase_dim_dom"/>
</dbReference>
<dbReference type="InterPro" id="IPR010158">
    <property type="entry name" value="Amidase_Cbmase"/>
</dbReference>
<name>A0A0E9NSJ1_SAICN</name>
<dbReference type="Gene3D" id="3.40.630.10">
    <property type="entry name" value="Zn peptidases"/>
    <property type="match status" value="1"/>
</dbReference>
<dbReference type="PANTHER" id="PTHR32494">
    <property type="entry name" value="ALLANTOATE DEIMINASE-RELATED"/>
    <property type="match status" value="1"/>
</dbReference>
<dbReference type="AlphaFoldDB" id="A0A0E9NSJ1"/>
<reference evidence="4 5" key="3">
    <citation type="journal article" date="2015" name="Genome Announc.">
        <title>Draft Genome Sequence of the Archiascomycetous Yeast Saitoella complicata.</title>
        <authorList>
            <person name="Yamauchi K."/>
            <person name="Kondo S."/>
            <person name="Hamamoto M."/>
            <person name="Takahashi Y."/>
            <person name="Ogura Y."/>
            <person name="Hayashi T."/>
            <person name="Nishida H."/>
        </authorList>
    </citation>
    <scope>NUCLEOTIDE SEQUENCE [LARGE SCALE GENOMIC DNA]</scope>
    <source>
        <strain evidence="4 5">NRRL Y-17804</strain>
    </source>
</reference>
<dbReference type="InterPro" id="IPR011650">
    <property type="entry name" value="Peptidase_M20_dimer"/>
</dbReference>
<organism evidence="4 5">
    <name type="scientific">Saitoella complicata (strain BCRC 22490 / CBS 7301 / JCM 7358 / NBRC 10748 / NRRL Y-17804)</name>
    <dbReference type="NCBI Taxonomy" id="698492"/>
    <lineage>
        <taxon>Eukaryota</taxon>
        <taxon>Fungi</taxon>
        <taxon>Dikarya</taxon>
        <taxon>Ascomycota</taxon>
        <taxon>Taphrinomycotina</taxon>
        <taxon>Taphrinomycotina incertae sedis</taxon>
        <taxon>Saitoella</taxon>
    </lineage>
</organism>
<proteinExistence type="inferred from homology"/>
<feature type="domain" description="Peptidase M20 dimerisation" evidence="3">
    <location>
        <begin position="220"/>
        <end position="313"/>
    </location>
</feature>
<keyword evidence="5" id="KW-1185">Reference proteome</keyword>
<dbReference type="InterPro" id="IPR002933">
    <property type="entry name" value="Peptidase_M20"/>
</dbReference>
<evidence type="ECO:0000256" key="2">
    <source>
        <dbReference type="ARBA" id="ARBA00022801"/>
    </source>
</evidence>
<evidence type="ECO:0000313" key="5">
    <source>
        <dbReference type="Proteomes" id="UP000033140"/>
    </source>
</evidence>
<evidence type="ECO:0000259" key="3">
    <source>
        <dbReference type="Pfam" id="PF07687"/>
    </source>
</evidence>
<dbReference type="PIRSF" id="PIRSF001235">
    <property type="entry name" value="Amidase_carbamoylase"/>
    <property type="match status" value="1"/>
</dbReference>
<reference evidence="4 5" key="1">
    <citation type="journal article" date="2011" name="J. Gen. Appl. Microbiol.">
        <title>Draft genome sequencing of the enigmatic yeast Saitoella complicata.</title>
        <authorList>
            <person name="Nishida H."/>
            <person name="Hamamoto M."/>
            <person name="Sugiyama J."/>
        </authorList>
    </citation>
    <scope>NUCLEOTIDE SEQUENCE [LARGE SCALE GENOMIC DNA]</scope>
    <source>
        <strain evidence="4 5">NRRL Y-17804</strain>
    </source>
</reference>
<dbReference type="OMA" id="GLYDGNY"/>
<dbReference type="EMBL" id="BACD03000078">
    <property type="protein sequence ID" value="GAO52636.1"/>
    <property type="molecule type" value="Genomic_DNA"/>
</dbReference>
<comment type="caution">
    <text evidence="4">The sequence shown here is derived from an EMBL/GenBank/DDBJ whole genome shotgun (WGS) entry which is preliminary data.</text>
</comment>
<dbReference type="GO" id="GO:0016813">
    <property type="term" value="F:hydrolase activity, acting on carbon-nitrogen (but not peptide) bonds, in linear amidines"/>
    <property type="evidence" value="ECO:0007669"/>
    <property type="project" value="InterPro"/>
</dbReference>
<dbReference type="NCBIfam" id="TIGR01879">
    <property type="entry name" value="hydantase"/>
    <property type="match status" value="1"/>
</dbReference>
<dbReference type="PANTHER" id="PTHR32494:SF20">
    <property type="entry name" value="PEPTIDASE M20 DIMERISATION DOMAIN-CONTAINING PROTEIN"/>
    <property type="match status" value="1"/>
</dbReference>
<sequence>MPPSIHPSRLNASIHGTASAFGPIPDSTGMRRLALSAEDKGVRDWLVTACEELGCEITVDQMGNIFAKRPGTAPSSANVKPIAIGSHLDTQPAGGRYDGILGVLSGLEVLRTLNDHKINTYLPITLVNWTNEEGARFPGAMMSSGVWSQQSSTNLEAAWAVKDTEGMTVKQALIDTGYLGPVPCSYKENELDAHFELHIEQGPLLERASAKIGVVTSVQSMTWYEIRVHGIEGHSGTAPMPTRSDALVTACLLIAAVRDAARDTTLGVATVGVIKSATQSQATIPSDVTFIIDIRASTDALVAQLSTDVFRRFDTIIAHEANSTRYETIRTWSLPESLFDPTLISCVRESALAHCEPSEILDMKSGAGHDSAWTSKVIPTTMIFVPSKDGVSHHPDEYTSPEHCALGAQVLLESVLRYDELVRMSMEDPEPEHEA</sequence>
<dbReference type="SUPFAM" id="SSF53187">
    <property type="entry name" value="Zn-dependent exopeptidases"/>
    <property type="match status" value="1"/>
</dbReference>
<dbReference type="Pfam" id="PF01546">
    <property type="entry name" value="Peptidase_M20"/>
    <property type="match status" value="1"/>
</dbReference>
<accession>A0A0E9NSJ1</accession>
<dbReference type="Proteomes" id="UP000033140">
    <property type="component" value="Unassembled WGS sequence"/>
</dbReference>